<name>A0A448X7N1_9PLAT</name>
<evidence type="ECO:0008006" key="3">
    <source>
        <dbReference type="Google" id="ProtNLM"/>
    </source>
</evidence>
<dbReference type="Proteomes" id="UP000784294">
    <property type="component" value="Unassembled WGS sequence"/>
</dbReference>
<comment type="caution">
    <text evidence="1">The sequence shown here is derived from an EMBL/GenBank/DDBJ whole genome shotgun (WGS) entry which is preliminary data.</text>
</comment>
<dbReference type="Gene3D" id="2.70.170.10">
    <property type="entry name" value="Neurotransmitter-gated ion-channel ligand-binding domain"/>
    <property type="match status" value="1"/>
</dbReference>
<keyword evidence="2" id="KW-1185">Reference proteome</keyword>
<gene>
    <name evidence="1" type="ORF">PXEA_LOCUS23557</name>
</gene>
<dbReference type="OrthoDB" id="5975154at2759"/>
<organism evidence="1 2">
    <name type="scientific">Protopolystoma xenopodis</name>
    <dbReference type="NCBI Taxonomy" id="117903"/>
    <lineage>
        <taxon>Eukaryota</taxon>
        <taxon>Metazoa</taxon>
        <taxon>Spiralia</taxon>
        <taxon>Lophotrochozoa</taxon>
        <taxon>Platyhelminthes</taxon>
        <taxon>Monogenea</taxon>
        <taxon>Polyopisthocotylea</taxon>
        <taxon>Polystomatidea</taxon>
        <taxon>Polystomatidae</taxon>
        <taxon>Protopolystoma</taxon>
    </lineage>
</organism>
<proteinExistence type="predicted"/>
<protein>
    <recommendedName>
        <fullName evidence="3">Neurotransmitter-gated ion-channel ligand-binding domain-containing protein</fullName>
    </recommendedName>
</protein>
<dbReference type="SUPFAM" id="SSF63712">
    <property type="entry name" value="Nicotinic receptor ligand binding domain-like"/>
    <property type="match status" value="1"/>
</dbReference>
<dbReference type="EMBL" id="CAAALY010109541">
    <property type="protein sequence ID" value="VEL30117.1"/>
    <property type="molecule type" value="Genomic_DNA"/>
</dbReference>
<evidence type="ECO:0000313" key="2">
    <source>
        <dbReference type="Proteomes" id="UP000784294"/>
    </source>
</evidence>
<evidence type="ECO:0000313" key="1">
    <source>
        <dbReference type="EMBL" id="VEL30117.1"/>
    </source>
</evidence>
<dbReference type="GO" id="GO:0016020">
    <property type="term" value="C:membrane"/>
    <property type="evidence" value="ECO:0007669"/>
    <property type="project" value="InterPro"/>
</dbReference>
<dbReference type="InterPro" id="IPR036734">
    <property type="entry name" value="Neur_chan_lig-bd_sf"/>
</dbReference>
<accession>A0A448X7N1</accession>
<dbReference type="AlphaFoldDB" id="A0A448X7N1"/>
<reference evidence="1" key="1">
    <citation type="submission" date="2018-11" db="EMBL/GenBank/DDBJ databases">
        <authorList>
            <consortium name="Pathogen Informatics"/>
        </authorList>
    </citation>
    <scope>NUCLEOTIDE SEQUENCE</scope>
</reference>
<dbReference type="GO" id="GO:0005230">
    <property type="term" value="F:extracellular ligand-gated monoatomic ion channel activity"/>
    <property type="evidence" value="ECO:0007669"/>
    <property type="project" value="InterPro"/>
</dbReference>
<sequence>MTRPTGPGFRSSRVASEEEARLAHHLFIEQAYNPLIRPVKNLTDVVDVQLGLTMTQIIYVVSVLQACFNIFLQDSCQ</sequence>